<dbReference type="InterPro" id="IPR019734">
    <property type="entry name" value="TPR_rpt"/>
</dbReference>
<dbReference type="SMART" id="SM00028">
    <property type="entry name" value="TPR"/>
    <property type="match status" value="3"/>
</dbReference>
<feature type="domain" description="Caspase family p20" evidence="5">
    <location>
        <begin position="444"/>
        <end position="529"/>
    </location>
</feature>
<dbReference type="SUPFAM" id="SSF48452">
    <property type="entry name" value="TPR-like"/>
    <property type="match status" value="1"/>
</dbReference>
<dbReference type="Gene3D" id="3.40.50.1460">
    <property type="match status" value="1"/>
</dbReference>
<dbReference type="Pfam" id="PF13414">
    <property type="entry name" value="TPR_11"/>
    <property type="match status" value="1"/>
</dbReference>
<organism evidence="6 7">
    <name type="scientific">Cherax quadricarinatus</name>
    <name type="common">Australian red claw crayfish</name>
    <dbReference type="NCBI Taxonomy" id="27406"/>
    <lineage>
        <taxon>Eukaryota</taxon>
        <taxon>Metazoa</taxon>
        <taxon>Ecdysozoa</taxon>
        <taxon>Arthropoda</taxon>
        <taxon>Crustacea</taxon>
        <taxon>Multicrustacea</taxon>
        <taxon>Malacostraca</taxon>
        <taxon>Eumalacostraca</taxon>
        <taxon>Eucarida</taxon>
        <taxon>Decapoda</taxon>
        <taxon>Pleocyemata</taxon>
        <taxon>Astacidea</taxon>
        <taxon>Parastacoidea</taxon>
        <taxon>Parastacidae</taxon>
        <taxon>Cherax</taxon>
    </lineage>
</organism>
<dbReference type="PROSITE" id="PS50005">
    <property type="entry name" value="TPR"/>
    <property type="match status" value="1"/>
</dbReference>
<dbReference type="GO" id="GO:0006508">
    <property type="term" value="P:proteolysis"/>
    <property type="evidence" value="ECO:0007669"/>
    <property type="project" value="InterPro"/>
</dbReference>
<sequence length="657" mass="75011">HNNNNNMEQTLSDIKQNAQKLHKSGRFKEAEDLFSEVLRLMESSGLDPNTLPLRKEQIALVYNDRGQCRYMQVYFDEAVTDYTEAIKLDPTLAVAYYNRGTIYYRLCAGMPQETGEMQSYLQKALDDLEEALKLAPDNLEFLEGLKNCKAILLTKDKIKVLKLKTTPLGKLAKLLFLLDNGDRSTGATEEFQEQNTEAAQEAKNVFLSILKDKEKGHHQIINILLKRGEQCRDYPTLALPSGTASSSRGLRKADEDLLTLTQACHYLGIEYQCLDEKLKKVQDKALLTQDERNGTFFIYAENLFMIHMCDSLTPTLVFKLLNIMKTNKSFSSGIDKDLLASITIDQLTHEGLKEALFFFIIRLMEDGNMLNRLYTDKLKDAFKELNQNSTKEEKQIITSLLYKLRNYPGECHPSGLCIVFCVSENREGASSEIAKIKKLFENILGFTVKIEENPSVKTIESYELELQKPKYRYYDSIVYWFVSHGNETELKLPNDEIYLREEFIDNFSKPANFIKKPKIFFMAACRGEKTIPVVKKGGRPSSADAKHRANIKIPDSSLDIENVHYEVDRLVVNATLPTRYSFRSKDEGSVFVDVVCSLLEEYCGENITEALVEASRIIHQIIFKSNDNSFEGFSKQACSYDSTLQKTFIIPVGKKKQ</sequence>
<dbReference type="PROSITE" id="PS50207">
    <property type="entry name" value="CASPASE_P10"/>
    <property type="match status" value="1"/>
</dbReference>
<dbReference type="PANTHER" id="PTHR47059:SF1">
    <property type="entry name" value="TETRATRICOPEPTIDE REPEAT PROTEIN 32"/>
    <property type="match status" value="1"/>
</dbReference>
<dbReference type="GO" id="GO:0004197">
    <property type="term" value="F:cysteine-type endopeptidase activity"/>
    <property type="evidence" value="ECO:0007669"/>
    <property type="project" value="InterPro"/>
</dbReference>
<dbReference type="Pfam" id="PF00656">
    <property type="entry name" value="Peptidase_C14"/>
    <property type="match status" value="1"/>
</dbReference>
<evidence type="ECO:0000259" key="4">
    <source>
        <dbReference type="PROSITE" id="PS50207"/>
    </source>
</evidence>
<comment type="caution">
    <text evidence="6">The sequence shown here is derived from an EMBL/GenBank/DDBJ whole genome shotgun (WGS) entry which is preliminary data.</text>
</comment>
<dbReference type="InterPro" id="IPR029030">
    <property type="entry name" value="Caspase-like_dom_sf"/>
</dbReference>
<evidence type="ECO:0000256" key="2">
    <source>
        <dbReference type="PROSITE-ProRule" id="PRU00339"/>
    </source>
</evidence>
<protein>
    <submittedName>
        <fullName evidence="6">Uncharacterized protein</fullName>
    </submittedName>
</protein>
<dbReference type="Proteomes" id="UP001445076">
    <property type="component" value="Unassembled WGS sequence"/>
</dbReference>
<evidence type="ECO:0000313" key="6">
    <source>
        <dbReference type="EMBL" id="KAK8739325.1"/>
    </source>
</evidence>
<evidence type="ECO:0000256" key="1">
    <source>
        <dbReference type="ARBA" id="ARBA00010134"/>
    </source>
</evidence>
<reference evidence="6 7" key="1">
    <citation type="journal article" date="2024" name="BMC Genomics">
        <title>Genome assembly of redclaw crayfish (Cherax quadricarinatus) provides insights into its immune adaptation and hypoxia tolerance.</title>
        <authorList>
            <person name="Liu Z."/>
            <person name="Zheng J."/>
            <person name="Li H."/>
            <person name="Fang K."/>
            <person name="Wang S."/>
            <person name="He J."/>
            <person name="Zhou D."/>
            <person name="Weng S."/>
            <person name="Chi M."/>
            <person name="Gu Z."/>
            <person name="He J."/>
            <person name="Li F."/>
            <person name="Wang M."/>
        </authorList>
    </citation>
    <scope>NUCLEOTIDE SEQUENCE [LARGE SCALE GENOMIC DNA]</scope>
    <source>
        <strain evidence="6">ZL_2023a</strain>
    </source>
</reference>
<dbReference type="EMBL" id="JARKIK010000037">
    <property type="protein sequence ID" value="KAK8739325.1"/>
    <property type="molecule type" value="Genomic_DNA"/>
</dbReference>
<name>A0AAW0X898_CHEQU</name>
<dbReference type="InterPro" id="IPR011990">
    <property type="entry name" value="TPR-like_helical_dom_sf"/>
</dbReference>
<dbReference type="PROSITE" id="PS50208">
    <property type="entry name" value="CASPASE_P20"/>
    <property type="match status" value="1"/>
</dbReference>
<proteinExistence type="inferred from homology"/>
<dbReference type="AlphaFoldDB" id="A0AAW0X898"/>
<keyword evidence="2" id="KW-0802">TPR repeat</keyword>
<comment type="similarity">
    <text evidence="1 3">Belongs to the peptidase C14A family.</text>
</comment>
<evidence type="ECO:0000256" key="3">
    <source>
        <dbReference type="RuleBase" id="RU003971"/>
    </source>
</evidence>
<accession>A0AAW0X898</accession>
<dbReference type="InterPro" id="IPR002138">
    <property type="entry name" value="Pept_C14_p10"/>
</dbReference>
<feature type="repeat" description="TPR" evidence="2">
    <location>
        <begin position="59"/>
        <end position="92"/>
    </location>
</feature>
<feature type="domain" description="Caspase family p10" evidence="4">
    <location>
        <begin position="559"/>
        <end position="602"/>
    </location>
</feature>
<dbReference type="SMART" id="SM00115">
    <property type="entry name" value="CASc"/>
    <property type="match status" value="1"/>
</dbReference>
<dbReference type="SUPFAM" id="SSF52129">
    <property type="entry name" value="Caspase-like"/>
    <property type="match status" value="1"/>
</dbReference>
<dbReference type="Gene3D" id="1.25.40.10">
    <property type="entry name" value="Tetratricopeptide repeat domain"/>
    <property type="match status" value="1"/>
</dbReference>
<dbReference type="PRINTS" id="PR00376">
    <property type="entry name" value="IL1BCENZYME"/>
</dbReference>
<feature type="non-terminal residue" evidence="6">
    <location>
        <position position="1"/>
    </location>
</feature>
<dbReference type="InterPro" id="IPR011600">
    <property type="entry name" value="Pept_C14_caspase"/>
</dbReference>
<evidence type="ECO:0000313" key="7">
    <source>
        <dbReference type="Proteomes" id="UP001445076"/>
    </source>
</evidence>
<dbReference type="InterPro" id="IPR015917">
    <property type="entry name" value="Pept_C14A"/>
</dbReference>
<evidence type="ECO:0000259" key="5">
    <source>
        <dbReference type="PROSITE" id="PS50208"/>
    </source>
</evidence>
<dbReference type="InterPro" id="IPR001309">
    <property type="entry name" value="Pept_C14_p20"/>
</dbReference>
<dbReference type="PANTHER" id="PTHR47059">
    <property type="entry name" value="TETRATRICOPEPTIDE REPEAT PROTEIN 32"/>
    <property type="match status" value="1"/>
</dbReference>
<keyword evidence="7" id="KW-1185">Reference proteome</keyword>
<gene>
    <name evidence="6" type="ORF">OTU49_003579</name>
</gene>